<protein>
    <submittedName>
        <fullName evidence="2">Uncharacterized protein</fullName>
    </submittedName>
</protein>
<dbReference type="Proteomes" id="UP000794436">
    <property type="component" value="Unassembled WGS sequence"/>
</dbReference>
<evidence type="ECO:0000313" key="3">
    <source>
        <dbReference type="Proteomes" id="UP000794436"/>
    </source>
</evidence>
<organism evidence="2 3">
    <name type="scientific">Pythium oligandrum</name>
    <name type="common">Mycoparasitic fungus</name>
    <dbReference type="NCBI Taxonomy" id="41045"/>
    <lineage>
        <taxon>Eukaryota</taxon>
        <taxon>Sar</taxon>
        <taxon>Stramenopiles</taxon>
        <taxon>Oomycota</taxon>
        <taxon>Peronosporomycetes</taxon>
        <taxon>Pythiales</taxon>
        <taxon>Pythiaceae</taxon>
        <taxon>Pythium</taxon>
    </lineage>
</organism>
<proteinExistence type="predicted"/>
<reference evidence="2" key="1">
    <citation type="submission" date="2019-03" db="EMBL/GenBank/DDBJ databases">
        <title>Long read genome sequence of the mycoparasitic Pythium oligandrum ATCC 38472 isolated from sugarbeet rhizosphere.</title>
        <authorList>
            <person name="Gaulin E."/>
        </authorList>
    </citation>
    <scope>NUCLEOTIDE SEQUENCE</scope>
    <source>
        <strain evidence="2">ATCC 38472_TT</strain>
    </source>
</reference>
<keyword evidence="3" id="KW-1185">Reference proteome</keyword>
<comment type="caution">
    <text evidence="2">The sequence shown here is derived from an EMBL/GenBank/DDBJ whole genome shotgun (WGS) entry which is preliminary data.</text>
</comment>
<dbReference type="AlphaFoldDB" id="A0A8K1C3R2"/>
<dbReference type="EMBL" id="SPLM01000146">
    <property type="protein sequence ID" value="TMW55944.1"/>
    <property type="molecule type" value="Genomic_DNA"/>
</dbReference>
<evidence type="ECO:0000313" key="2">
    <source>
        <dbReference type="EMBL" id="TMW55944.1"/>
    </source>
</evidence>
<evidence type="ECO:0000256" key="1">
    <source>
        <dbReference type="SAM" id="MobiDB-lite"/>
    </source>
</evidence>
<gene>
    <name evidence="2" type="ORF">Poli38472_008592</name>
</gene>
<feature type="region of interest" description="Disordered" evidence="1">
    <location>
        <begin position="618"/>
        <end position="639"/>
    </location>
</feature>
<sequence length="1165" mass="131441">MTVPPPEDYGTTFKDDELVVLQLLEEIRQLIRPSRSNAVASAARMRAAARLYLDTRDTFEVIESHVEALPPDRPKFLRKLSKRRSVTDASPRDSVVKVDPSALNAAATCVAQPPSPTESKVTSPRLSLVVDQVLSSDGPVAASTESVDPANDALLDRIQDMFRHLGSQLSRPILDELRHRNLSMQTVLHYVRFLPPDSQWTAYLEKREEEVRQAYRPTTSVNDLPIRRLKENAEFVKEQIRKDVNTVCLFAPDGTLSTIFGDDINTDNEAVAEKFEALITGVYCSFLKSIIDAKMDQLLSLSDQWQQDMAIMAGGSPAVIEPPQAQLYTRPRKFRSKIPIFPHLVTAIDDRSPMLPPGPGGQPGRILVADLYHVGIWWQKSILAATDRDITTTHTDDVRGISGRIESLDGRMFVPLTLDTSQDFLRRYARGGFAKWLNHRVLVNNGKDSIWVEVTVTEVEDRKCKLQLKRSIQSCAEVEGWSKLLATNEWLQLKDLRICLVPSSPGFRIQMGHKFRVMLDIMQSVVIEISSIFPNNVLEQKVGKALWQSVESSIARGEHIYARYFRSVLNQDLQPKTNPPLPSATSSIILDRSPSIAMSTPSMRNLAAALEHSALNQSIHGSISGPPPSSRPSMSQPRLSLTSTMGSMAKPVEAAYFNDKGIYNHQLYITDPPLRALVTQPKISQFEKLAHHLLEEKEMIGACIQANTIALSRAFAQVLQEKLTKLVRSLQIRLEQEDTNSLETVLTEYAHACRFLYTWRICRHELDTSARQRRAKRDTSNIHSEWVDRSFDRMESLVGVMMQMQVQYVQRVFFHECSSYILPGIHEQDWTSNKPWFSNSKCTHSVQFLIYRIRVVFEGTVLNVLSQYERALGVHEKMQELSVWLVLDAFACVLAAYEHLCVSRARLTQWKMDVIYLICGVHATLRLLDKMIAPKAPQSEGRGHKRPTTELREISLRLLTCLAIRTGPASEVVQEIRQKVAMGDNGLPRVDAITELEAHVSTLQASIGFRRLGSSTLPLDEDDRLIWSMHHLFPGVEGKQLADVRLNWGSLIARSSLSLEEMLVSLRFRHELGNWEYPPLTEDECAARDQLQQCLQLVEEHLHSQEPPPDEQESNDENHSSETASTEPGHERTTPTPPPPEASEEAATHEKVVQEAGPRALPEYE</sequence>
<dbReference type="OrthoDB" id="60105at2759"/>
<feature type="region of interest" description="Disordered" evidence="1">
    <location>
        <begin position="1103"/>
        <end position="1165"/>
    </location>
</feature>
<accession>A0A8K1C3R2</accession>
<name>A0A8K1C3R2_PYTOL</name>